<evidence type="ECO:0000313" key="4">
    <source>
        <dbReference type="Proteomes" id="UP001190464"/>
    </source>
</evidence>
<dbReference type="PANTHER" id="PTHR46268:SF6">
    <property type="entry name" value="UNIVERSAL STRESS PROTEIN UP12"/>
    <property type="match status" value="1"/>
</dbReference>
<dbReference type="RefSeq" id="WP_082980827.1">
    <property type="nucleotide sequence ID" value="NZ_OY726398.1"/>
</dbReference>
<feature type="domain" description="UspA" evidence="2">
    <location>
        <begin position="10"/>
        <end position="147"/>
    </location>
</feature>
<dbReference type="Proteomes" id="UP001190464">
    <property type="component" value="Chromosome"/>
</dbReference>
<dbReference type="Gene3D" id="3.40.50.620">
    <property type="entry name" value="HUPs"/>
    <property type="match status" value="1"/>
</dbReference>
<protein>
    <submittedName>
        <fullName evidence="3">Universal stress protein</fullName>
    </submittedName>
</protein>
<evidence type="ECO:0000259" key="2">
    <source>
        <dbReference type="Pfam" id="PF00582"/>
    </source>
</evidence>
<dbReference type="PRINTS" id="PR01438">
    <property type="entry name" value="UNVRSLSTRESS"/>
</dbReference>
<dbReference type="SUPFAM" id="SSF52402">
    <property type="entry name" value="Adenine nucleotide alpha hydrolases-like"/>
    <property type="match status" value="1"/>
</dbReference>
<dbReference type="PANTHER" id="PTHR46268">
    <property type="entry name" value="STRESS RESPONSE PROTEIN NHAX"/>
    <property type="match status" value="1"/>
</dbReference>
<comment type="similarity">
    <text evidence="1">Belongs to the universal stress protein A family.</text>
</comment>
<evidence type="ECO:0000313" key="3">
    <source>
        <dbReference type="EMBL" id="CAJ1507799.1"/>
    </source>
</evidence>
<dbReference type="Pfam" id="PF00582">
    <property type="entry name" value="Usp"/>
    <property type="match status" value="1"/>
</dbReference>
<accession>A0ABM9M082</accession>
<gene>
    <name evidence="3" type="ORF">MU0102_003193</name>
</gene>
<evidence type="ECO:0000256" key="1">
    <source>
        <dbReference type="ARBA" id="ARBA00008791"/>
    </source>
</evidence>
<name>A0ABM9M082_9MYCO</name>
<keyword evidence="4" id="KW-1185">Reference proteome</keyword>
<organism evidence="3 4">
    <name type="scientific">[Mycobacterium] holstebronense</name>
    <dbReference type="NCBI Taxonomy" id="3064288"/>
    <lineage>
        <taxon>Bacteria</taxon>
        <taxon>Bacillati</taxon>
        <taxon>Actinomycetota</taxon>
        <taxon>Actinomycetes</taxon>
        <taxon>Mycobacteriales</taxon>
        <taxon>Mycobacteriaceae</taxon>
        <taxon>Mycolicibacterium</taxon>
    </lineage>
</organism>
<proteinExistence type="inferred from homology"/>
<reference evidence="3 4" key="1">
    <citation type="submission" date="2023-08" db="EMBL/GenBank/DDBJ databases">
        <authorList>
            <person name="Folkvardsen B D."/>
            <person name="Norman A."/>
        </authorList>
    </citation>
    <scope>NUCLEOTIDE SEQUENCE [LARGE SCALE GENOMIC DNA]</scope>
    <source>
        <strain evidence="3 4">Mu0102</strain>
    </source>
</reference>
<dbReference type="InterPro" id="IPR014729">
    <property type="entry name" value="Rossmann-like_a/b/a_fold"/>
</dbReference>
<sequence length="172" mass="18343">MPSNTASAGIVVGVDGSSASRAAVRWGAQEAERRALPLTLVHAASTRLSPLMARWVVFGQHELPHRRVQRIVDDAVGVATDSSSDGAPAQLNTKVEFTDPVDALEDLSRQAELVVVGSSGRWRLRHLLFGSVGSELTPRCHCPLAVLNDDDLAMRQPSDASDAAAKIDPTGW</sequence>
<dbReference type="InterPro" id="IPR006015">
    <property type="entry name" value="Universal_stress_UspA"/>
</dbReference>
<dbReference type="EMBL" id="OY726398">
    <property type="protein sequence ID" value="CAJ1507799.1"/>
    <property type="molecule type" value="Genomic_DNA"/>
</dbReference>
<dbReference type="InterPro" id="IPR006016">
    <property type="entry name" value="UspA"/>
</dbReference>